<sequence length="60" mass="6600">MAAGRHGGYRDNEFRGREAEFEVSRRELGYSKGITKELGLRIGILIGIEFMTGVVEIGVG</sequence>
<protein>
    <submittedName>
        <fullName evidence="1">Putative ovule protein</fullName>
    </submittedName>
</protein>
<dbReference type="AlphaFoldDB" id="A0A0V0GYE3"/>
<organism evidence="1">
    <name type="scientific">Solanum chacoense</name>
    <name type="common">Chaco potato</name>
    <dbReference type="NCBI Taxonomy" id="4108"/>
    <lineage>
        <taxon>Eukaryota</taxon>
        <taxon>Viridiplantae</taxon>
        <taxon>Streptophyta</taxon>
        <taxon>Embryophyta</taxon>
        <taxon>Tracheophyta</taxon>
        <taxon>Spermatophyta</taxon>
        <taxon>Magnoliopsida</taxon>
        <taxon>eudicotyledons</taxon>
        <taxon>Gunneridae</taxon>
        <taxon>Pentapetalae</taxon>
        <taxon>asterids</taxon>
        <taxon>lamiids</taxon>
        <taxon>Solanales</taxon>
        <taxon>Solanaceae</taxon>
        <taxon>Solanoideae</taxon>
        <taxon>Solaneae</taxon>
        <taxon>Solanum</taxon>
    </lineage>
</organism>
<accession>A0A0V0GYE3</accession>
<evidence type="ECO:0000313" key="1">
    <source>
        <dbReference type="EMBL" id="JAP13148.1"/>
    </source>
</evidence>
<name>A0A0V0GYE3_SOLCH</name>
<dbReference type="EMBL" id="GEDG01028483">
    <property type="protein sequence ID" value="JAP13148.1"/>
    <property type="molecule type" value="Transcribed_RNA"/>
</dbReference>
<reference evidence="1" key="1">
    <citation type="submission" date="2015-12" db="EMBL/GenBank/DDBJ databases">
        <title>Gene expression during late stages of embryo sac development: a critical building block for successful pollen-pistil interactions.</title>
        <authorList>
            <person name="Liu Y."/>
            <person name="Joly V."/>
            <person name="Sabar M."/>
            <person name="Matton D.P."/>
        </authorList>
    </citation>
    <scope>NUCLEOTIDE SEQUENCE</scope>
</reference>
<proteinExistence type="predicted"/>